<accession>S7ZSD9</accession>
<organism evidence="2 3">
    <name type="scientific">Penicillium oxalicum (strain 114-2 / CGMCC 5302)</name>
    <name type="common">Penicillium decumbens</name>
    <dbReference type="NCBI Taxonomy" id="933388"/>
    <lineage>
        <taxon>Eukaryota</taxon>
        <taxon>Fungi</taxon>
        <taxon>Dikarya</taxon>
        <taxon>Ascomycota</taxon>
        <taxon>Pezizomycotina</taxon>
        <taxon>Eurotiomycetes</taxon>
        <taxon>Eurotiomycetidae</taxon>
        <taxon>Eurotiales</taxon>
        <taxon>Aspergillaceae</taxon>
        <taxon>Penicillium</taxon>
    </lineage>
</organism>
<keyword evidence="3" id="KW-1185">Reference proteome</keyword>
<dbReference type="AlphaFoldDB" id="S7ZSD9"/>
<gene>
    <name evidence="2" type="ORF">PDE_08276</name>
</gene>
<reference evidence="2 3" key="1">
    <citation type="journal article" date="2013" name="PLoS ONE">
        <title>Genomic and secretomic analyses reveal unique features of the lignocellulolytic enzyme system of Penicillium decumbens.</title>
        <authorList>
            <person name="Liu G."/>
            <person name="Zhang L."/>
            <person name="Wei X."/>
            <person name="Zou G."/>
            <person name="Qin Y."/>
            <person name="Ma L."/>
            <person name="Li J."/>
            <person name="Zheng H."/>
            <person name="Wang S."/>
            <person name="Wang C."/>
            <person name="Xun L."/>
            <person name="Zhao G.-P."/>
            <person name="Zhou Z."/>
            <person name="Qu Y."/>
        </authorList>
    </citation>
    <scope>NUCLEOTIDE SEQUENCE [LARGE SCALE GENOMIC DNA]</scope>
    <source>
        <strain evidence="3">114-2 / CGMCC 5302</strain>
    </source>
</reference>
<dbReference type="HOGENOM" id="CLU_3242351_0_0_1"/>
<evidence type="ECO:0000313" key="3">
    <source>
        <dbReference type="Proteomes" id="UP000019376"/>
    </source>
</evidence>
<proteinExistence type="predicted"/>
<evidence type="ECO:0000256" key="1">
    <source>
        <dbReference type="SAM" id="MobiDB-lite"/>
    </source>
</evidence>
<dbReference type="EMBL" id="KB644415">
    <property type="protein sequence ID" value="EPS33314.1"/>
    <property type="molecule type" value="Genomic_DNA"/>
</dbReference>
<name>S7ZSD9_PENO1</name>
<protein>
    <submittedName>
        <fullName evidence="2">Uncharacterized protein</fullName>
    </submittedName>
</protein>
<evidence type="ECO:0000313" key="2">
    <source>
        <dbReference type="EMBL" id="EPS33314.1"/>
    </source>
</evidence>
<feature type="region of interest" description="Disordered" evidence="1">
    <location>
        <begin position="1"/>
        <end position="43"/>
    </location>
</feature>
<sequence>MGAGPDRPSGGKNTPPEPQLFHFAGSTPLSLKRRNPLGSTGTH</sequence>
<dbReference type="Proteomes" id="UP000019376">
    <property type="component" value="Unassembled WGS sequence"/>
</dbReference>